<evidence type="ECO:0000256" key="1">
    <source>
        <dbReference type="SAM" id="MobiDB-lite"/>
    </source>
</evidence>
<dbReference type="AlphaFoldDB" id="A0A8S9FDW2"/>
<organism evidence="2">
    <name type="scientific">Brassica cretica</name>
    <name type="common">Mustard</name>
    <dbReference type="NCBI Taxonomy" id="69181"/>
    <lineage>
        <taxon>Eukaryota</taxon>
        <taxon>Viridiplantae</taxon>
        <taxon>Streptophyta</taxon>
        <taxon>Embryophyta</taxon>
        <taxon>Tracheophyta</taxon>
        <taxon>Spermatophyta</taxon>
        <taxon>Magnoliopsida</taxon>
        <taxon>eudicotyledons</taxon>
        <taxon>Gunneridae</taxon>
        <taxon>Pentapetalae</taxon>
        <taxon>rosids</taxon>
        <taxon>malvids</taxon>
        <taxon>Brassicales</taxon>
        <taxon>Brassicaceae</taxon>
        <taxon>Brassiceae</taxon>
        <taxon>Brassica</taxon>
    </lineage>
</organism>
<proteinExistence type="predicted"/>
<sequence length="138" mass="15148">MRLNQMEDSSTALEKMLAAENLFCLKQNYSLISIGAKVGVESERDWCRVFVFQAPIGEGERFGGSLCKVESQALETNSGGDVRRHNQQVSGKQDVKGKGIAYEGGKQAAGAKLGPGRRHRDQGRSMTRYVRQAGYLPP</sequence>
<name>A0A8S9FDW2_BRACR</name>
<feature type="region of interest" description="Disordered" evidence="1">
    <location>
        <begin position="75"/>
        <end position="138"/>
    </location>
</feature>
<dbReference type="EMBL" id="QGKY02002305">
    <property type="protein sequence ID" value="KAF2530318.1"/>
    <property type="molecule type" value="Genomic_DNA"/>
</dbReference>
<evidence type="ECO:0000313" key="2">
    <source>
        <dbReference type="EMBL" id="KAF2530318.1"/>
    </source>
</evidence>
<gene>
    <name evidence="2" type="ORF">F2Q70_00029498</name>
</gene>
<reference evidence="2" key="1">
    <citation type="submission" date="2019-12" db="EMBL/GenBank/DDBJ databases">
        <title>Genome sequencing and annotation of Brassica cretica.</title>
        <authorList>
            <person name="Studholme D.J."/>
            <person name="Sarris P.F."/>
        </authorList>
    </citation>
    <scope>NUCLEOTIDE SEQUENCE</scope>
    <source>
        <strain evidence="2">PFS-102/07</strain>
        <tissue evidence="2">Leaf</tissue>
    </source>
</reference>
<comment type="caution">
    <text evidence="2">The sequence shown here is derived from an EMBL/GenBank/DDBJ whole genome shotgun (WGS) entry which is preliminary data.</text>
</comment>
<protein>
    <submittedName>
        <fullName evidence="2">Uncharacterized protein</fullName>
    </submittedName>
</protein>
<accession>A0A8S9FDW2</accession>